<evidence type="ECO:0000256" key="7">
    <source>
        <dbReference type="ARBA" id="ARBA00023077"/>
    </source>
</evidence>
<evidence type="ECO:0000256" key="10">
    <source>
        <dbReference type="PROSITE-ProRule" id="PRU01360"/>
    </source>
</evidence>
<dbReference type="EMBL" id="JBHRXV010000011">
    <property type="protein sequence ID" value="MFC3714081.1"/>
    <property type="molecule type" value="Genomic_DNA"/>
</dbReference>
<evidence type="ECO:0000256" key="3">
    <source>
        <dbReference type="ARBA" id="ARBA00022452"/>
    </source>
</evidence>
<feature type="compositionally biased region" description="Polar residues" evidence="13">
    <location>
        <begin position="310"/>
        <end position="319"/>
    </location>
</feature>
<organism evidence="17 18">
    <name type="scientific">Sphingoaurantiacus capsulatus</name>
    <dbReference type="NCBI Taxonomy" id="1771310"/>
    <lineage>
        <taxon>Bacteria</taxon>
        <taxon>Pseudomonadati</taxon>
        <taxon>Pseudomonadota</taxon>
        <taxon>Alphaproteobacteria</taxon>
        <taxon>Sphingomonadales</taxon>
        <taxon>Sphingosinicellaceae</taxon>
        <taxon>Sphingoaurantiacus</taxon>
    </lineage>
</organism>
<dbReference type="Proteomes" id="UP001595615">
    <property type="component" value="Unassembled WGS sequence"/>
</dbReference>
<evidence type="ECO:0000256" key="13">
    <source>
        <dbReference type="SAM" id="MobiDB-lite"/>
    </source>
</evidence>
<dbReference type="SUPFAM" id="SSF56935">
    <property type="entry name" value="Porins"/>
    <property type="match status" value="1"/>
</dbReference>
<sequence length="643" mass="68955">MTRTFTSLIALAIASPAVAQALPGEAETNDETIVVTGSRSLDGIPLNLTGSSLTIIDAQALEQRQTRVVSDVLRDVPGLAVSRSGGVGGMTQVRIRGGEGNHTLVLIDGIEASDPFQGEFDFATLVADDTARVEVLRGQQSAIYGSDAIGGVIHYITATGAEKPGVSGRLEAGSFNSVSGAARAAGVSGDLDYSFAVTTNITGGTPTARKGVGTRDLDADNRALSGKLIYSVSPQVKLQVVGRYSRTEADSNGQDFNFTSPTYGFVVDGTGDYTSRSWFGLVRAEAELLDGRWTHAATAQLTDSHRESRTGGTATSANDGQRLKGSYDTTLRFGSEATEHSLTFAADFERERFRNLPIGVAGPANDRRQIDNTGLVAEYGLTVDDRFSLGASLRRDKNDRFDDATTYRVRGSAEVTPGVRLRAAAGSGIKNPTNFELFGFNPLTFIGNPNLKPEKSEGWEAGVDFALAEDKVRLGATYFDSTLENEIFTAFSPTFVSSPANRATDSKQKGVELFVDADLGGGWQVDLAYTHLDAKENGTEEVRRAPNIASANLAWRAPEDAYGATLTARYNGKTFDSNFTNLPIGPRVQLDSFALVNFAADYRLSKAVKLFGRVENLFNEDYEEVFTYRTPGRAAYIGIRAGF</sequence>
<evidence type="ECO:0000256" key="6">
    <source>
        <dbReference type="ARBA" id="ARBA00023065"/>
    </source>
</evidence>
<keyword evidence="4 10" id="KW-0812">Transmembrane</keyword>
<keyword evidence="2 10" id="KW-0813">Transport</keyword>
<feature type="domain" description="TonB-dependent receptor plug" evidence="16">
    <location>
        <begin position="49"/>
        <end position="152"/>
    </location>
</feature>
<evidence type="ECO:0000256" key="9">
    <source>
        <dbReference type="ARBA" id="ARBA00023237"/>
    </source>
</evidence>
<proteinExistence type="inferred from homology"/>
<feature type="short sequence motif" description="TonB box" evidence="11">
    <location>
        <begin position="32"/>
        <end position="38"/>
    </location>
</feature>
<dbReference type="PANTHER" id="PTHR30069:SF53">
    <property type="entry name" value="COLICIN I RECEPTOR-RELATED"/>
    <property type="match status" value="1"/>
</dbReference>
<keyword evidence="18" id="KW-1185">Reference proteome</keyword>
<protein>
    <submittedName>
        <fullName evidence="17">TonB-dependent receptor plug domain-containing protein</fullName>
    </submittedName>
</protein>
<evidence type="ECO:0000259" key="15">
    <source>
        <dbReference type="Pfam" id="PF00593"/>
    </source>
</evidence>
<dbReference type="InterPro" id="IPR012910">
    <property type="entry name" value="Plug_dom"/>
</dbReference>
<evidence type="ECO:0000256" key="2">
    <source>
        <dbReference type="ARBA" id="ARBA00022448"/>
    </source>
</evidence>
<evidence type="ECO:0000256" key="4">
    <source>
        <dbReference type="ARBA" id="ARBA00022692"/>
    </source>
</evidence>
<dbReference type="InterPro" id="IPR036942">
    <property type="entry name" value="Beta-barrel_TonB_sf"/>
</dbReference>
<feature type="chain" id="PRO_5046162992" evidence="14">
    <location>
        <begin position="22"/>
        <end position="643"/>
    </location>
</feature>
<keyword evidence="8 10" id="KW-0472">Membrane</keyword>
<keyword evidence="17" id="KW-0675">Receptor</keyword>
<feature type="domain" description="TonB-dependent receptor-like beta-barrel" evidence="15">
    <location>
        <begin position="298"/>
        <end position="617"/>
    </location>
</feature>
<evidence type="ECO:0000256" key="8">
    <source>
        <dbReference type="ARBA" id="ARBA00023136"/>
    </source>
</evidence>
<dbReference type="CDD" id="cd01347">
    <property type="entry name" value="ligand_gated_channel"/>
    <property type="match status" value="1"/>
</dbReference>
<evidence type="ECO:0000256" key="12">
    <source>
        <dbReference type="RuleBase" id="RU003357"/>
    </source>
</evidence>
<keyword evidence="6" id="KW-0406">Ion transport</keyword>
<keyword evidence="3 10" id="KW-1134">Transmembrane beta strand</keyword>
<evidence type="ECO:0000256" key="11">
    <source>
        <dbReference type="PROSITE-ProRule" id="PRU10143"/>
    </source>
</evidence>
<feature type="signal peptide" evidence="14">
    <location>
        <begin position="1"/>
        <end position="21"/>
    </location>
</feature>
<dbReference type="Pfam" id="PF07715">
    <property type="entry name" value="Plug"/>
    <property type="match status" value="1"/>
</dbReference>
<dbReference type="PROSITE" id="PS52016">
    <property type="entry name" value="TONB_DEPENDENT_REC_3"/>
    <property type="match status" value="1"/>
</dbReference>
<keyword evidence="5 14" id="KW-0732">Signal</keyword>
<dbReference type="InterPro" id="IPR039426">
    <property type="entry name" value="TonB-dep_rcpt-like"/>
</dbReference>
<dbReference type="Pfam" id="PF00593">
    <property type="entry name" value="TonB_dep_Rec_b-barrel"/>
    <property type="match status" value="1"/>
</dbReference>
<feature type="region of interest" description="Disordered" evidence="13">
    <location>
        <begin position="302"/>
        <end position="322"/>
    </location>
</feature>
<dbReference type="InterPro" id="IPR000531">
    <property type="entry name" value="Beta-barrel_TonB"/>
</dbReference>
<comment type="caution">
    <text evidence="17">The sequence shown here is derived from an EMBL/GenBank/DDBJ whole genome shotgun (WGS) entry which is preliminary data.</text>
</comment>
<accession>A0ABV7XDR3</accession>
<dbReference type="PANTHER" id="PTHR30069">
    <property type="entry name" value="TONB-DEPENDENT OUTER MEMBRANE RECEPTOR"/>
    <property type="match status" value="1"/>
</dbReference>
<dbReference type="PROSITE" id="PS00430">
    <property type="entry name" value="TONB_DEPENDENT_REC_1"/>
    <property type="match status" value="1"/>
</dbReference>
<dbReference type="InterPro" id="IPR010916">
    <property type="entry name" value="TonB_box_CS"/>
</dbReference>
<evidence type="ECO:0000313" key="17">
    <source>
        <dbReference type="EMBL" id="MFC3714081.1"/>
    </source>
</evidence>
<evidence type="ECO:0000256" key="5">
    <source>
        <dbReference type="ARBA" id="ARBA00022729"/>
    </source>
</evidence>
<dbReference type="RefSeq" id="WP_380863185.1">
    <property type="nucleotide sequence ID" value="NZ_JBHRXV010000011.1"/>
</dbReference>
<name>A0ABV7XDR3_9SPHN</name>
<dbReference type="Gene3D" id="2.170.130.10">
    <property type="entry name" value="TonB-dependent receptor, plug domain"/>
    <property type="match status" value="1"/>
</dbReference>
<evidence type="ECO:0000259" key="16">
    <source>
        <dbReference type="Pfam" id="PF07715"/>
    </source>
</evidence>
<evidence type="ECO:0000256" key="14">
    <source>
        <dbReference type="SAM" id="SignalP"/>
    </source>
</evidence>
<dbReference type="InterPro" id="IPR037066">
    <property type="entry name" value="Plug_dom_sf"/>
</dbReference>
<gene>
    <name evidence="17" type="ORF">ACFOMD_16035</name>
</gene>
<keyword evidence="9 10" id="KW-0998">Cell outer membrane</keyword>
<reference evidence="18" key="1">
    <citation type="journal article" date="2019" name="Int. J. Syst. Evol. Microbiol.">
        <title>The Global Catalogue of Microorganisms (GCM) 10K type strain sequencing project: providing services to taxonomists for standard genome sequencing and annotation.</title>
        <authorList>
            <consortium name="The Broad Institute Genomics Platform"/>
            <consortium name="The Broad Institute Genome Sequencing Center for Infectious Disease"/>
            <person name="Wu L."/>
            <person name="Ma J."/>
        </authorList>
    </citation>
    <scope>NUCLEOTIDE SEQUENCE [LARGE SCALE GENOMIC DNA]</scope>
    <source>
        <strain evidence="18">KCTC 42644</strain>
    </source>
</reference>
<dbReference type="Gene3D" id="2.40.170.20">
    <property type="entry name" value="TonB-dependent receptor, beta-barrel domain"/>
    <property type="match status" value="1"/>
</dbReference>
<evidence type="ECO:0000313" key="18">
    <source>
        <dbReference type="Proteomes" id="UP001595615"/>
    </source>
</evidence>
<comment type="similarity">
    <text evidence="10 12">Belongs to the TonB-dependent receptor family.</text>
</comment>
<evidence type="ECO:0000256" key="1">
    <source>
        <dbReference type="ARBA" id="ARBA00004571"/>
    </source>
</evidence>
<keyword evidence="7 11" id="KW-0798">TonB box</keyword>
<comment type="subcellular location">
    <subcellularLocation>
        <location evidence="1 10">Cell outer membrane</location>
        <topology evidence="1 10">Multi-pass membrane protein</topology>
    </subcellularLocation>
</comment>